<protein>
    <submittedName>
        <fullName evidence="3">Uncharacterized protein</fullName>
    </submittedName>
</protein>
<proteinExistence type="predicted"/>
<comment type="caution">
    <text evidence="3">The sequence shown here is derived from an EMBL/GenBank/DDBJ whole genome shotgun (WGS) entry which is preliminary data.</text>
</comment>
<sequence>MKFIFQLIGVLVVLLILVMAVLFYLGDKGLLSGKLDQLITSLQLLSKQAWVEIRYFMDDTGIAEDAAGLLDQGAEFLRESVEPHTTSKPGTEGAVTPTPEPSPTPTTIVIG</sequence>
<evidence type="ECO:0000256" key="1">
    <source>
        <dbReference type="SAM" id="MobiDB-lite"/>
    </source>
</evidence>
<evidence type="ECO:0000313" key="3">
    <source>
        <dbReference type="EMBL" id="MPM28588.1"/>
    </source>
</evidence>
<evidence type="ECO:0000256" key="2">
    <source>
        <dbReference type="SAM" id="Phobius"/>
    </source>
</evidence>
<keyword evidence="2" id="KW-1133">Transmembrane helix</keyword>
<gene>
    <name evidence="3" type="ORF">SDC9_75114</name>
</gene>
<dbReference type="AlphaFoldDB" id="A0A644YKR9"/>
<feature type="region of interest" description="Disordered" evidence="1">
    <location>
        <begin position="80"/>
        <end position="111"/>
    </location>
</feature>
<name>A0A644YKR9_9ZZZZ</name>
<keyword evidence="2" id="KW-0812">Transmembrane</keyword>
<feature type="transmembrane region" description="Helical" evidence="2">
    <location>
        <begin position="6"/>
        <end position="25"/>
    </location>
</feature>
<accession>A0A644YKR9</accession>
<organism evidence="3">
    <name type="scientific">bioreactor metagenome</name>
    <dbReference type="NCBI Taxonomy" id="1076179"/>
    <lineage>
        <taxon>unclassified sequences</taxon>
        <taxon>metagenomes</taxon>
        <taxon>ecological metagenomes</taxon>
    </lineage>
</organism>
<dbReference type="EMBL" id="VSSQ01005294">
    <property type="protein sequence ID" value="MPM28588.1"/>
    <property type="molecule type" value="Genomic_DNA"/>
</dbReference>
<keyword evidence="2" id="KW-0472">Membrane</keyword>
<reference evidence="3" key="1">
    <citation type="submission" date="2019-08" db="EMBL/GenBank/DDBJ databases">
        <authorList>
            <person name="Kucharzyk K."/>
            <person name="Murdoch R.W."/>
            <person name="Higgins S."/>
            <person name="Loffler F."/>
        </authorList>
    </citation>
    <scope>NUCLEOTIDE SEQUENCE</scope>
</reference>